<keyword evidence="1" id="KW-0472">Membrane</keyword>
<gene>
    <name evidence="2" type="ORF">M0R45_020626</name>
</gene>
<evidence type="ECO:0000313" key="2">
    <source>
        <dbReference type="EMBL" id="KAK9933428.1"/>
    </source>
</evidence>
<accession>A0AAW1X8Y8</accession>
<dbReference type="Proteomes" id="UP001457282">
    <property type="component" value="Unassembled WGS sequence"/>
</dbReference>
<dbReference type="InterPro" id="IPR035985">
    <property type="entry name" value="Ubiquitin-activating_enz"/>
</dbReference>
<feature type="transmembrane region" description="Helical" evidence="1">
    <location>
        <begin position="84"/>
        <end position="108"/>
    </location>
</feature>
<dbReference type="Gene3D" id="3.40.50.720">
    <property type="entry name" value="NAD(P)-binding Rossmann-like Domain"/>
    <property type="match status" value="1"/>
</dbReference>
<keyword evidence="3" id="KW-1185">Reference proteome</keyword>
<dbReference type="EMBL" id="JBEDUW010000004">
    <property type="protein sequence ID" value="KAK9933428.1"/>
    <property type="molecule type" value="Genomic_DNA"/>
</dbReference>
<organism evidence="2 3">
    <name type="scientific">Rubus argutus</name>
    <name type="common">Southern blackberry</name>
    <dbReference type="NCBI Taxonomy" id="59490"/>
    <lineage>
        <taxon>Eukaryota</taxon>
        <taxon>Viridiplantae</taxon>
        <taxon>Streptophyta</taxon>
        <taxon>Embryophyta</taxon>
        <taxon>Tracheophyta</taxon>
        <taxon>Spermatophyta</taxon>
        <taxon>Magnoliopsida</taxon>
        <taxon>eudicotyledons</taxon>
        <taxon>Gunneridae</taxon>
        <taxon>Pentapetalae</taxon>
        <taxon>rosids</taxon>
        <taxon>fabids</taxon>
        <taxon>Rosales</taxon>
        <taxon>Rosaceae</taxon>
        <taxon>Rosoideae</taxon>
        <taxon>Rosoideae incertae sedis</taxon>
        <taxon>Rubus</taxon>
    </lineage>
</organism>
<reference evidence="2 3" key="1">
    <citation type="journal article" date="2023" name="G3 (Bethesda)">
        <title>A chromosome-length genome assembly and annotation of blackberry (Rubus argutus, cv. 'Hillquist').</title>
        <authorList>
            <person name="Bruna T."/>
            <person name="Aryal R."/>
            <person name="Dudchenko O."/>
            <person name="Sargent D.J."/>
            <person name="Mead D."/>
            <person name="Buti M."/>
            <person name="Cavallini A."/>
            <person name="Hytonen T."/>
            <person name="Andres J."/>
            <person name="Pham M."/>
            <person name="Weisz D."/>
            <person name="Mascagni F."/>
            <person name="Usai G."/>
            <person name="Natali L."/>
            <person name="Bassil N."/>
            <person name="Fernandez G.E."/>
            <person name="Lomsadze A."/>
            <person name="Armour M."/>
            <person name="Olukolu B."/>
            <person name="Poorten T."/>
            <person name="Britton C."/>
            <person name="Davik J."/>
            <person name="Ashrafi H."/>
            <person name="Aiden E.L."/>
            <person name="Borodovsky M."/>
            <person name="Worthington M."/>
        </authorList>
    </citation>
    <scope>NUCLEOTIDE SEQUENCE [LARGE SCALE GENOMIC DNA]</scope>
    <source>
        <strain evidence="2">PI 553951</strain>
    </source>
</reference>
<keyword evidence="1" id="KW-0812">Transmembrane</keyword>
<comment type="caution">
    <text evidence="2">The sequence shown here is derived from an EMBL/GenBank/DDBJ whole genome shotgun (WGS) entry which is preliminary data.</text>
</comment>
<dbReference type="SUPFAM" id="SSF69572">
    <property type="entry name" value="Activating enzymes of the ubiquitin-like proteins"/>
    <property type="match status" value="1"/>
</dbReference>
<evidence type="ECO:0000256" key="1">
    <source>
        <dbReference type="SAM" id="Phobius"/>
    </source>
</evidence>
<evidence type="ECO:0000313" key="3">
    <source>
        <dbReference type="Proteomes" id="UP001457282"/>
    </source>
</evidence>
<dbReference type="AlphaFoldDB" id="A0AAW1X8Y8"/>
<sequence>MSNNRASLVGRKVMLVAKSSRQNKRRAPESVFVIIYSTLEDVGKPKAEVAAKRVMQRVSGANIVPHCCRIEDKLELEFYSNFSIIAPLVLIPLKLGATLILLLVAFWVSLQRIHFTHI</sequence>
<name>A0AAW1X8Y8_RUBAR</name>
<dbReference type="GO" id="GO:0008641">
    <property type="term" value="F:ubiquitin-like modifier activating enzyme activity"/>
    <property type="evidence" value="ECO:0007669"/>
    <property type="project" value="InterPro"/>
</dbReference>
<protein>
    <submittedName>
        <fullName evidence="2">Uncharacterized protein</fullName>
    </submittedName>
</protein>
<keyword evidence="1" id="KW-1133">Transmembrane helix</keyword>
<proteinExistence type="predicted"/>